<dbReference type="InterPro" id="IPR029058">
    <property type="entry name" value="AB_hydrolase_fold"/>
</dbReference>
<protein>
    <submittedName>
        <fullName evidence="1">Uncharacterized protein</fullName>
    </submittedName>
</protein>
<evidence type="ECO:0000313" key="2">
    <source>
        <dbReference type="Proteomes" id="UP000628017"/>
    </source>
</evidence>
<name>A0A916QUF6_9RHOB</name>
<organism evidence="1 2">
    <name type="scientific">Neptunicoccus cionae</name>
    <dbReference type="NCBI Taxonomy" id="2035344"/>
    <lineage>
        <taxon>Bacteria</taxon>
        <taxon>Pseudomonadati</taxon>
        <taxon>Pseudomonadota</taxon>
        <taxon>Alphaproteobacteria</taxon>
        <taxon>Rhodobacterales</taxon>
        <taxon>Paracoccaceae</taxon>
        <taxon>Neptunicoccus</taxon>
    </lineage>
</organism>
<evidence type="ECO:0000313" key="1">
    <source>
        <dbReference type="EMBL" id="GGA09325.1"/>
    </source>
</evidence>
<comment type="caution">
    <text evidence="1">The sequence shown here is derived from an EMBL/GenBank/DDBJ whole genome shotgun (WGS) entry which is preliminary data.</text>
</comment>
<sequence length="187" mass="21289">MLFLSDPNRSWLNEPGLVPLMQEEIARFRQACNPRRVVAMGHSMGGFSALVAPSYTTVHQVLAFAPQYSVHPDLVPDDHRWSNYRTRIKTFTIHSIADHLNSQTSYCVIHGRHGREAPQRDRFPRPPNLRHYVMPRTNHNVPQRLKALGCLPEVTALAIEGRARKLLMLMKARANASLRPAEARETP</sequence>
<dbReference type="SUPFAM" id="SSF53474">
    <property type="entry name" value="alpha/beta-Hydrolases"/>
    <property type="match status" value="1"/>
</dbReference>
<proteinExistence type="predicted"/>
<reference evidence="1" key="2">
    <citation type="submission" date="2020-09" db="EMBL/GenBank/DDBJ databases">
        <authorList>
            <person name="Sun Q."/>
            <person name="Zhou Y."/>
        </authorList>
    </citation>
    <scope>NUCLEOTIDE SEQUENCE</scope>
    <source>
        <strain evidence="1">CGMCC 1.15880</strain>
    </source>
</reference>
<gene>
    <name evidence="1" type="ORF">GCM10011498_06550</name>
</gene>
<dbReference type="EMBL" id="BMKA01000001">
    <property type="protein sequence ID" value="GGA09325.1"/>
    <property type="molecule type" value="Genomic_DNA"/>
</dbReference>
<reference evidence="1" key="1">
    <citation type="journal article" date="2014" name="Int. J. Syst. Evol. Microbiol.">
        <title>Complete genome sequence of Corynebacterium casei LMG S-19264T (=DSM 44701T), isolated from a smear-ripened cheese.</title>
        <authorList>
            <consortium name="US DOE Joint Genome Institute (JGI-PGF)"/>
            <person name="Walter F."/>
            <person name="Albersmeier A."/>
            <person name="Kalinowski J."/>
            <person name="Ruckert C."/>
        </authorList>
    </citation>
    <scope>NUCLEOTIDE SEQUENCE</scope>
    <source>
        <strain evidence="1">CGMCC 1.15880</strain>
    </source>
</reference>
<keyword evidence="2" id="KW-1185">Reference proteome</keyword>
<accession>A0A916QUF6</accession>
<dbReference type="Proteomes" id="UP000628017">
    <property type="component" value="Unassembled WGS sequence"/>
</dbReference>
<dbReference type="Gene3D" id="3.40.50.1820">
    <property type="entry name" value="alpha/beta hydrolase"/>
    <property type="match status" value="1"/>
</dbReference>
<dbReference type="AlphaFoldDB" id="A0A916QUF6"/>